<proteinExistence type="predicted"/>
<sequence length="152" mass="17474">MNWSLPVWNETMQLKNWNQQSQSATKNARKVSAKQHYLSVARNGDTDSNRSRLTMNGMIGPPTSEKYEEYNDNFWGPRENVENQTRQHYLSRNRFIAEPNSRMPYPNVYGTHNIKQPNKSALQTNLFGSVLNVRGSGGGLHGRTDWAAKYLK</sequence>
<reference evidence="2 3" key="1">
    <citation type="journal article" date="2024" name="Ann. Entomol. Soc. Am.">
        <title>Genomic analyses of the southern and eastern yellowjacket wasps (Hymenoptera: Vespidae) reveal evolutionary signatures of social life.</title>
        <authorList>
            <person name="Catto M.A."/>
            <person name="Caine P.B."/>
            <person name="Orr S.E."/>
            <person name="Hunt B.G."/>
            <person name="Goodisman M.A.D."/>
        </authorList>
    </citation>
    <scope>NUCLEOTIDE SEQUENCE [LARGE SCALE GENOMIC DNA]</scope>
    <source>
        <strain evidence="2">233</strain>
        <tissue evidence="2">Head and thorax</tissue>
    </source>
</reference>
<name>A0ABD2A1F3_VESSQ</name>
<evidence type="ECO:0000313" key="2">
    <source>
        <dbReference type="EMBL" id="KAL2714418.1"/>
    </source>
</evidence>
<protein>
    <submittedName>
        <fullName evidence="2">Serine/threonine-protein kinase ICK isoform X1</fullName>
    </submittedName>
</protein>
<evidence type="ECO:0000256" key="1">
    <source>
        <dbReference type="SAM" id="MobiDB-lite"/>
    </source>
</evidence>
<keyword evidence="3" id="KW-1185">Reference proteome</keyword>
<keyword evidence="2" id="KW-0808">Transferase</keyword>
<keyword evidence="2" id="KW-0418">Kinase</keyword>
<dbReference type="GO" id="GO:0016301">
    <property type="term" value="F:kinase activity"/>
    <property type="evidence" value="ECO:0007669"/>
    <property type="project" value="UniProtKB-KW"/>
</dbReference>
<gene>
    <name evidence="2" type="ORF">V1478_015603</name>
</gene>
<evidence type="ECO:0000313" key="3">
    <source>
        <dbReference type="Proteomes" id="UP001607302"/>
    </source>
</evidence>
<dbReference type="EMBL" id="JAUDFV010000156">
    <property type="protein sequence ID" value="KAL2714418.1"/>
    <property type="molecule type" value="Genomic_DNA"/>
</dbReference>
<organism evidence="2 3">
    <name type="scientific">Vespula squamosa</name>
    <name type="common">Southern yellow jacket</name>
    <name type="synonym">Wasp</name>
    <dbReference type="NCBI Taxonomy" id="30214"/>
    <lineage>
        <taxon>Eukaryota</taxon>
        <taxon>Metazoa</taxon>
        <taxon>Ecdysozoa</taxon>
        <taxon>Arthropoda</taxon>
        <taxon>Hexapoda</taxon>
        <taxon>Insecta</taxon>
        <taxon>Pterygota</taxon>
        <taxon>Neoptera</taxon>
        <taxon>Endopterygota</taxon>
        <taxon>Hymenoptera</taxon>
        <taxon>Apocrita</taxon>
        <taxon>Aculeata</taxon>
        <taxon>Vespoidea</taxon>
        <taxon>Vespidae</taxon>
        <taxon>Vespinae</taxon>
        <taxon>Vespula</taxon>
    </lineage>
</organism>
<feature type="region of interest" description="Disordered" evidence="1">
    <location>
        <begin position="43"/>
        <end position="63"/>
    </location>
</feature>
<dbReference type="Proteomes" id="UP001607302">
    <property type="component" value="Unassembled WGS sequence"/>
</dbReference>
<accession>A0ABD2A1F3</accession>
<comment type="caution">
    <text evidence="2">The sequence shown here is derived from an EMBL/GenBank/DDBJ whole genome shotgun (WGS) entry which is preliminary data.</text>
</comment>
<dbReference type="AlphaFoldDB" id="A0ABD2A1F3"/>